<gene>
    <name evidence="2" type="ORF">HRUBRA_01163</name>
</gene>
<dbReference type="STRING" id="1265313.HRUBRA_01163"/>
<dbReference type="CDD" id="cd03443">
    <property type="entry name" value="PaaI_thioesterase"/>
    <property type="match status" value="1"/>
</dbReference>
<dbReference type="SUPFAM" id="SSF54637">
    <property type="entry name" value="Thioesterase/thiol ester dehydrase-isomerase"/>
    <property type="match status" value="1"/>
</dbReference>
<sequence length="159" mass="17465">MSDELAAVPEGFEQLEHGLGYSDSLQPFYRRIDGDEVSFGFVVLEQHANLMHICHGGCLMTLADIAAATSINRRLPKSVGLPTINLGFDFLSPGRFGHWLQTRTHLVEVKRRFGFCAGVIEDGDKPVLRYSGTFYLPDHDGMWKGGAGDAALRRLAGGE</sequence>
<dbReference type="eggNOG" id="COG2050">
    <property type="taxonomic scope" value="Bacteria"/>
</dbReference>
<proteinExistence type="predicted"/>
<dbReference type="Proteomes" id="UP000029640">
    <property type="component" value="Unassembled WGS sequence"/>
</dbReference>
<dbReference type="InterPro" id="IPR006683">
    <property type="entry name" value="Thioestr_dom"/>
</dbReference>
<reference evidence="2 3" key="1">
    <citation type="journal article" date="2014" name="Genome Announc.">
        <title>Genome Sequence of Gammaproteobacterial Pseudohaliea rubra Type Strain DSM 19751, Isolated from Coastal Seawater of the Mediterranean Sea.</title>
        <authorList>
            <person name="Spring S."/>
            <person name="Fiebig A."/>
            <person name="Riedel T."/>
            <person name="Goker M."/>
            <person name="Klenk H.P."/>
        </authorList>
    </citation>
    <scope>NUCLEOTIDE SEQUENCE [LARGE SCALE GENOMIC DNA]</scope>
    <source>
        <strain evidence="2 3">DSM 19751</strain>
    </source>
</reference>
<organism evidence="2 3">
    <name type="scientific">Pseudohaliea rubra DSM 19751</name>
    <dbReference type="NCBI Taxonomy" id="1265313"/>
    <lineage>
        <taxon>Bacteria</taxon>
        <taxon>Pseudomonadati</taxon>
        <taxon>Pseudomonadota</taxon>
        <taxon>Gammaproteobacteria</taxon>
        <taxon>Cellvibrionales</taxon>
        <taxon>Halieaceae</taxon>
        <taxon>Pseudohaliea</taxon>
    </lineage>
</organism>
<evidence type="ECO:0000313" key="2">
    <source>
        <dbReference type="EMBL" id="KGE04299.1"/>
    </source>
</evidence>
<accession>A0A095X086</accession>
<keyword evidence="3" id="KW-1185">Reference proteome</keyword>
<name>A0A095X086_9GAMM</name>
<dbReference type="AlphaFoldDB" id="A0A095X086"/>
<dbReference type="InterPro" id="IPR029069">
    <property type="entry name" value="HotDog_dom_sf"/>
</dbReference>
<protein>
    <recommendedName>
        <fullName evidence="1">Thioesterase domain-containing protein</fullName>
    </recommendedName>
</protein>
<dbReference type="GO" id="GO:0016790">
    <property type="term" value="F:thiolester hydrolase activity"/>
    <property type="evidence" value="ECO:0007669"/>
    <property type="project" value="UniProtKB-ARBA"/>
</dbReference>
<evidence type="ECO:0000259" key="1">
    <source>
        <dbReference type="Pfam" id="PF03061"/>
    </source>
</evidence>
<dbReference type="RefSeq" id="WP_052094440.1">
    <property type="nucleotide sequence ID" value="NZ_KN234754.1"/>
</dbReference>
<dbReference type="Gene3D" id="3.10.129.10">
    <property type="entry name" value="Hotdog Thioesterase"/>
    <property type="match status" value="1"/>
</dbReference>
<comment type="caution">
    <text evidence="2">The sequence shown here is derived from an EMBL/GenBank/DDBJ whole genome shotgun (WGS) entry which is preliminary data.</text>
</comment>
<dbReference type="Pfam" id="PF03061">
    <property type="entry name" value="4HBT"/>
    <property type="match status" value="1"/>
</dbReference>
<evidence type="ECO:0000313" key="3">
    <source>
        <dbReference type="Proteomes" id="UP000029640"/>
    </source>
</evidence>
<dbReference type="HOGENOM" id="CLU_089876_8_1_6"/>
<dbReference type="EMBL" id="AUVB01000031">
    <property type="protein sequence ID" value="KGE04299.1"/>
    <property type="molecule type" value="Genomic_DNA"/>
</dbReference>
<feature type="domain" description="Thioesterase" evidence="1">
    <location>
        <begin position="52"/>
        <end position="125"/>
    </location>
</feature>